<sequence length="48" mass="5589">MACDMEYFIALIHCCVEESSVFCVMSGLVFLKWLLPEIFPSLLYVCYM</sequence>
<evidence type="ECO:0000256" key="1">
    <source>
        <dbReference type="SAM" id="Phobius"/>
    </source>
</evidence>
<accession>A0A5B7F8X3</accession>
<comment type="caution">
    <text evidence="2">The sequence shown here is derived from an EMBL/GenBank/DDBJ whole genome shotgun (WGS) entry which is preliminary data.</text>
</comment>
<evidence type="ECO:0000313" key="2">
    <source>
        <dbReference type="EMBL" id="MPC42882.1"/>
    </source>
</evidence>
<keyword evidence="1" id="KW-1133">Transmembrane helix</keyword>
<gene>
    <name evidence="2" type="ORF">E2C01_036513</name>
</gene>
<dbReference type="Proteomes" id="UP000324222">
    <property type="component" value="Unassembled WGS sequence"/>
</dbReference>
<dbReference type="AlphaFoldDB" id="A0A5B7F8X3"/>
<keyword evidence="1" id="KW-0472">Membrane</keyword>
<feature type="transmembrane region" description="Helical" evidence="1">
    <location>
        <begin position="7"/>
        <end position="35"/>
    </location>
</feature>
<keyword evidence="1" id="KW-0812">Transmembrane</keyword>
<evidence type="ECO:0000313" key="3">
    <source>
        <dbReference type="Proteomes" id="UP000324222"/>
    </source>
</evidence>
<reference evidence="2 3" key="1">
    <citation type="submission" date="2019-05" db="EMBL/GenBank/DDBJ databases">
        <title>Another draft genome of Portunus trituberculatus and its Hox gene families provides insights of decapod evolution.</title>
        <authorList>
            <person name="Jeong J.-H."/>
            <person name="Song I."/>
            <person name="Kim S."/>
            <person name="Choi T."/>
            <person name="Kim D."/>
            <person name="Ryu S."/>
            <person name="Kim W."/>
        </authorList>
    </citation>
    <scope>NUCLEOTIDE SEQUENCE [LARGE SCALE GENOMIC DNA]</scope>
    <source>
        <tissue evidence="2">Muscle</tissue>
    </source>
</reference>
<dbReference type="EMBL" id="VSRR010005601">
    <property type="protein sequence ID" value="MPC42882.1"/>
    <property type="molecule type" value="Genomic_DNA"/>
</dbReference>
<organism evidence="2 3">
    <name type="scientific">Portunus trituberculatus</name>
    <name type="common">Swimming crab</name>
    <name type="synonym">Neptunus trituberculatus</name>
    <dbReference type="NCBI Taxonomy" id="210409"/>
    <lineage>
        <taxon>Eukaryota</taxon>
        <taxon>Metazoa</taxon>
        <taxon>Ecdysozoa</taxon>
        <taxon>Arthropoda</taxon>
        <taxon>Crustacea</taxon>
        <taxon>Multicrustacea</taxon>
        <taxon>Malacostraca</taxon>
        <taxon>Eumalacostraca</taxon>
        <taxon>Eucarida</taxon>
        <taxon>Decapoda</taxon>
        <taxon>Pleocyemata</taxon>
        <taxon>Brachyura</taxon>
        <taxon>Eubrachyura</taxon>
        <taxon>Portunoidea</taxon>
        <taxon>Portunidae</taxon>
        <taxon>Portuninae</taxon>
        <taxon>Portunus</taxon>
    </lineage>
</organism>
<name>A0A5B7F8X3_PORTR</name>
<proteinExistence type="predicted"/>
<keyword evidence="3" id="KW-1185">Reference proteome</keyword>
<protein>
    <submittedName>
        <fullName evidence="2">Uncharacterized protein</fullName>
    </submittedName>
</protein>